<proteinExistence type="predicted"/>
<dbReference type="AlphaFoldDB" id="A0A0A9HCM1"/>
<dbReference type="EMBL" id="GBRH01167278">
    <property type="protein sequence ID" value="JAE30618.1"/>
    <property type="molecule type" value="Transcribed_RNA"/>
</dbReference>
<name>A0A0A9HCM1_ARUDO</name>
<reference evidence="1" key="1">
    <citation type="submission" date="2014-09" db="EMBL/GenBank/DDBJ databases">
        <authorList>
            <person name="Magalhaes I.L.F."/>
            <person name="Oliveira U."/>
            <person name="Santos F.R."/>
            <person name="Vidigal T.H.D.A."/>
            <person name="Brescovit A.D."/>
            <person name="Santos A.J."/>
        </authorList>
    </citation>
    <scope>NUCLEOTIDE SEQUENCE</scope>
    <source>
        <tissue evidence="1">Shoot tissue taken approximately 20 cm above the soil surface</tissue>
    </source>
</reference>
<organism evidence="1">
    <name type="scientific">Arundo donax</name>
    <name type="common">Giant reed</name>
    <name type="synonym">Donax arundinaceus</name>
    <dbReference type="NCBI Taxonomy" id="35708"/>
    <lineage>
        <taxon>Eukaryota</taxon>
        <taxon>Viridiplantae</taxon>
        <taxon>Streptophyta</taxon>
        <taxon>Embryophyta</taxon>
        <taxon>Tracheophyta</taxon>
        <taxon>Spermatophyta</taxon>
        <taxon>Magnoliopsida</taxon>
        <taxon>Liliopsida</taxon>
        <taxon>Poales</taxon>
        <taxon>Poaceae</taxon>
        <taxon>PACMAD clade</taxon>
        <taxon>Arundinoideae</taxon>
        <taxon>Arundineae</taxon>
        <taxon>Arundo</taxon>
    </lineage>
</organism>
<reference evidence="1" key="2">
    <citation type="journal article" date="2015" name="Data Brief">
        <title>Shoot transcriptome of the giant reed, Arundo donax.</title>
        <authorList>
            <person name="Barrero R.A."/>
            <person name="Guerrero F.D."/>
            <person name="Moolhuijzen P."/>
            <person name="Goolsby J.A."/>
            <person name="Tidwell J."/>
            <person name="Bellgard S.E."/>
            <person name="Bellgard M.I."/>
        </authorList>
    </citation>
    <scope>NUCLEOTIDE SEQUENCE</scope>
    <source>
        <tissue evidence="1">Shoot tissue taken approximately 20 cm above the soil surface</tissue>
    </source>
</reference>
<protein>
    <submittedName>
        <fullName evidence="1">Uncharacterized protein</fullName>
    </submittedName>
</protein>
<evidence type="ECO:0000313" key="1">
    <source>
        <dbReference type="EMBL" id="JAE30618.1"/>
    </source>
</evidence>
<sequence>MSLVIGSSIVSPKTKRIAFAVSCLGIQTTRQLGMMHLLQLVGLVGTKNSD</sequence>
<accession>A0A0A9HCM1</accession>